<keyword evidence="3" id="KW-1185">Reference proteome</keyword>
<dbReference type="KEGG" id="lsf:I8J32_004410"/>
<feature type="transmembrane region" description="Helical" evidence="1">
    <location>
        <begin position="40"/>
        <end position="59"/>
    </location>
</feature>
<dbReference type="RefSeq" id="WP_200614861.1">
    <property type="nucleotide sequence ID" value="NZ_CP071518.1"/>
</dbReference>
<feature type="transmembrane region" description="Helical" evidence="1">
    <location>
        <begin position="102"/>
        <end position="123"/>
    </location>
</feature>
<accession>A0A974Y0G4</accession>
<feature type="transmembrane region" description="Helical" evidence="1">
    <location>
        <begin position="6"/>
        <end position="28"/>
    </location>
</feature>
<protein>
    <submittedName>
        <fullName evidence="2">DUF2306 domain-containing protein</fullName>
    </submittedName>
</protein>
<dbReference type="AlphaFoldDB" id="A0A974Y0G4"/>
<feature type="transmembrane region" description="Helical" evidence="1">
    <location>
        <begin position="197"/>
        <end position="216"/>
    </location>
</feature>
<keyword evidence="1" id="KW-1133">Transmembrane helix</keyword>
<evidence type="ECO:0000313" key="2">
    <source>
        <dbReference type="EMBL" id="QSX79146.1"/>
    </source>
</evidence>
<gene>
    <name evidence="2" type="ORF">I8J32_004410</name>
</gene>
<evidence type="ECO:0000313" key="3">
    <source>
        <dbReference type="Proteomes" id="UP000639274"/>
    </source>
</evidence>
<feature type="transmembrane region" description="Helical" evidence="1">
    <location>
        <begin position="166"/>
        <end position="185"/>
    </location>
</feature>
<keyword evidence="1" id="KW-0472">Membrane</keyword>
<dbReference type="EMBL" id="CP071518">
    <property type="protein sequence ID" value="QSX79146.1"/>
    <property type="molecule type" value="Genomic_DNA"/>
</dbReference>
<reference evidence="2 3" key="1">
    <citation type="submission" date="2021-03" db="EMBL/GenBank/DDBJ databases">
        <title>Lysobacter sp. nov. isolated from soil of gangwondo yeongwol, south Korea.</title>
        <authorList>
            <person name="Kim K.R."/>
            <person name="Kim K.H."/>
            <person name="Jeon C.O."/>
        </authorList>
    </citation>
    <scope>NUCLEOTIDE SEQUENCE [LARGE SCALE GENOMIC DNA]</scope>
    <source>
        <strain evidence="2 3">R19</strain>
    </source>
</reference>
<evidence type="ECO:0000256" key="1">
    <source>
        <dbReference type="SAM" id="Phobius"/>
    </source>
</evidence>
<name>A0A974Y0G4_9GAMM</name>
<feature type="transmembrane region" description="Helical" evidence="1">
    <location>
        <begin position="129"/>
        <end position="145"/>
    </location>
</feature>
<dbReference type="Proteomes" id="UP000639274">
    <property type="component" value="Chromosome"/>
</dbReference>
<keyword evidence="1" id="KW-0812">Transmembrane</keyword>
<proteinExistence type="predicted"/>
<feature type="transmembrane region" description="Helical" evidence="1">
    <location>
        <begin position="71"/>
        <end position="90"/>
    </location>
</feature>
<sequence length="233" mass="24966">MTAYQILVASHVAAGTLALATFWSAAALRKGSPLHRRAGQLYLLAMLGIILSGLPLAVVRVVEGHPVTAAFLGYLVVITAGGTWTAWRAVRDKRDVARFTGPVYATLGWLSLLSGAGVLALGLKVGSPLLMGFSSVGLFAGQDMLRKRRDTTRLTSRPNWWFVEHYTAMLGNGVATHIAFLGIGLPRLFPAVDGVALHYTAWFGPLVVALAAKLLLDRRYKPKARPVAQPAIA</sequence>
<organism evidence="2 3">
    <name type="scientific">Agrilutibacter solisilvae</name>
    <dbReference type="NCBI Taxonomy" id="2763317"/>
    <lineage>
        <taxon>Bacteria</taxon>
        <taxon>Pseudomonadati</taxon>
        <taxon>Pseudomonadota</taxon>
        <taxon>Gammaproteobacteria</taxon>
        <taxon>Lysobacterales</taxon>
        <taxon>Lysobacteraceae</taxon>
        <taxon>Agrilutibacter</taxon>
    </lineage>
</organism>